<evidence type="ECO:0000313" key="1">
    <source>
        <dbReference type="EMBL" id="GMA31557.1"/>
    </source>
</evidence>
<reference evidence="1" key="2">
    <citation type="submission" date="2023-02" db="EMBL/GenBank/DDBJ databases">
        <authorList>
            <person name="Sun Q."/>
            <person name="Mori K."/>
        </authorList>
    </citation>
    <scope>NUCLEOTIDE SEQUENCE</scope>
    <source>
        <strain evidence="1">NBRC 112290</strain>
    </source>
</reference>
<name>A0AA38CT81_9MICO</name>
<protein>
    <submittedName>
        <fullName evidence="1">Uncharacterized protein</fullName>
    </submittedName>
</protein>
<dbReference type="AlphaFoldDB" id="A0AA38CT81"/>
<dbReference type="RefSeq" id="WP_284250354.1">
    <property type="nucleotide sequence ID" value="NZ_BSUM01000001.1"/>
</dbReference>
<organism evidence="1 2">
    <name type="scientific">Litorihabitans aurantiacus</name>
    <dbReference type="NCBI Taxonomy" id="1930061"/>
    <lineage>
        <taxon>Bacteria</taxon>
        <taxon>Bacillati</taxon>
        <taxon>Actinomycetota</taxon>
        <taxon>Actinomycetes</taxon>
        <taxon>Micrococcales</taxon>
        <taxon>Beutenbergiaceae</taxon>
        <taxon>Litorihabitans</taxon>
    </lineage>
</organism>
<evidence type="ECO:0000313" key="2">
    <source>
        <dbReference type="Proteomes" id="UP001157161"/>
    </source>
</evidence>
<dbReference type="Proteomes" id="UP001157161">
    <property type="component" value="Unassembled WGS sequence"/>
</dbReference>
<gene>
    <name evidence="1" type="ORF">GCM10025875_15490</name>
</gene>
<reference evidence="1" key="1">
    <citation type="journal article" date="2014" name="Int. J. Syst. Evol. Microbiol.">
        <title>Complete genome sequence of Corynebacterium casei LMG S-19264T (=DSM 44701T), isolated from a smear-ripened cheese.</title>
        <authorList>
            <consortium name="US DOE Joint Genome Institute (JGI-PGF)"/>
            <person name="Walter F."/>
            <person name="Albersmeier A."/>
            <person name="Kalinowski J."/>
            <person name="Ruckert C."/>
        </authorList>
    </citation>
    <scope>NUCLEOTIDE SEQUENCE</scope>
    <source>
        <strain evidence="1">NBRC 112290</strain>
    </source>
</reference>
<accession>A0AA38CT81</accession>
<proteinExistence type="predicted"/>
<comment type="caution">
    <text evidence="1">The sequence shown here is derived from an EMBL/GenBank/DDBJ whole genome shotgun (WGS) entry which is preliminary data.</text>
</comment>
<keyword evidence="2" id="KW-1185">Reference proteome</keyword>
<dbReference type="EMBL" id="BSUM01000001">
    <property type="protein sequence ID" value="GMA31557.1"/>
    <property type="molecule type" value="Genomic_DNA"/>
</dbReference>
<sequence>MPFRSKETLEHWLEEFTTARGAGASIKVIIQDGDDGADTGLIVVPLRDSTASIFMEPREIGAPEWRITLEPQPDLTVLSHHEVNAFAMEMLVAAELCAFLEAKSVGHVEADDVDEDDSVDA</sequence>